<sequence length="180" mass="19313">MGPLAFLRLLHVFSGCRTSSAVGARLQLLLHVFSCCRTPFSGCRMSSAASLELLAQLFPRSRSDVTDYLATVAGLLGVLFGCVRIVVAPHEGGGDNYLSLNKNDPSFLQPSSLVIACECSNKNGVLSSVGDIAADLYLAAIPGCSRQMEEWQCGQKGRVANSPHLSPLLLQKFVPMMFFS</sequence>
<feature type="chain" id="PRO_5035868957" evidence="1">
    <location>
        <begin position="22"/>
        <end position="180"/>
    </location>
</feature>
<keyword evidence="1" id="KW-0732">Signal</keyword>
<name>A0A8S1GVN1_9PELO</name>
<dbReference type="AlphaFoldDB" id="A0A8S1GVN1"/>
<organism evidence="2 3">
    <name type="scientific">Caenorhabditis auriculariae</name>
    <dbReference type="NCBI Taxonomy" id="2777116"/>
    <lineage>
        <taxon>Eukaryota</taxon>
        <taxon>Metazoa</taxon>
        <taxon>Ecdysozoa</taxon>
        <taxon>Nematoda</taxon>
        <taxon>Chromadorea</taxon>
        <taxon>Rhabditida</taxon>
        <taxon>Rhabditina</taxon>
        <taxon>Rhabditomorpha</taxon>
        <taxon>Rhabditoidea</taxon>
        <taxon>Rhabditidae</taxon>
        <taxon>Peloderinae</taxon>
        <taxon>Caenorhabditis</taxon>
    </lineage>
</organism>
<evidence type="ECO:0000256" key="1">
    <source>
        <dbReference type="SAM" id="SignalP"/>
    </source>
</evidence>
<dbReference type="EMBL" id="CAJGYM010000006">
    <property type="protein sequence ID" value="CAD6187154.1"/>
    <property type="molecule type" value="Genomic_DNA"/>
</dbReference>
<protein>
    <submittedName>
        <fullName evidence="2">Uncharacterized protein</fullName>
    </submittedName>
</protein>
<dbReference type="Proteomes" id="UP000835052">
    <property type="component" value="Unassembled WGS sequence"/>
</dbReference>
<comment type="caution">
    <text evidence="2">The sequence shown here is derived from an EMBL/GenBank/DDBJ whole genome shotgun (WGS) entry which is preliminary data.</text>
</comment>
<evidence type="ECO:0000313" key="2">
    <source>
        <dbReference type="EMBL" id="CAD6187154.1"/>
    </source>
</evidence>
<reference evidence="2" key="1">
    <citation type="submission" date="2020-10" db="EMBL/GenBank/DDBJ databases">
        <authorList>
            <person name="Kikuchi T."/>
        </authorList>
    </citation>
    <scope>NUCLEOTIDE SEQUENCE</scope>
    <source>
        <strain evidence="2">NKZ352</strain>
    </source>
</reference>
<proteinExistence type="predicted"/>
<evidence type="ECO:0000313" key="3">
    <source>
        <dbReference type="Proteomes" id="UP000835052"/>
    </source>
</evidence>
<keyword evidence="3" id="KW-1185">Reference proteome</keyword>
<feature type="signal peptide" evidence="1">
    <location>
        <begin position="1"/>
        <end position="21"/>
    </location>
</feature>
<accession>A0A8S1GVN1</accession>
<gene>
    <name evidence="2" type="ORF">CAUJ_LOCUS3073</name>
</gene>